<keyword evidence="1" id="KW-0732">Signal</keyword>
<dbReference type="eggNOG" id="COG3209">
    <property type="taxonomic scope" value="Bacteria"/>
</dbReference>
<proteinExistence type="predicted"/>
<sequence length="333" mass="36935">MLLTRSIRMPFARSSQAVALAVLATSLSASLLCAQEFSLPAPDLNLRGRVAAINLTIESQDAGASRAERLEFQNDGKLSAVKVTRSGAPVSSVRYEYSRYALAKRQLNAEAFTPKKAILFHENGAFQGVAISENGANMVCDRVFDSMSASPDPVSRDICLTANGNQDLNEITKLDPDDSNVSVTRLSFGDQLRASWWIQRDKKGRVLIDHLAYTDLSFDRRFHHRDGSVEERSFRSGSNQYTVRTWDPAGKLLRVVTSLPNHPAEEQRFSYDSNGRLTHLATAGSVRHEIDFAYVDDGQGNWTERRATENGAQVEVVTRNIEYRGNSPSGNKH</sequence>
<name>Q1ILE7_KORVE</name>
<evidence type="ECO:0000313" key="3">
    <source>
        <dbReference type="Proteomes" id="UP000002432"/>
    </source>
</evidence>
<dbReference type="EMBL" id="CP000360">
    <property type="protein sequence ID" value="ABF42303.1"/>
    <property type="molecule type" value="Genomic_DNA"/>
</dbReference>
<dbReference type="KEGG" id="aba:Acid345_3302"/>
<protein>
    <recommendedName>
        <fullName evidence="4">YD repeat protein</fullName>
    </recommendedName>
</protein>
<dbReference type="HOGENOM" id="CLU_833619_0_0_0"/>
<feature type="chain" id="PRO_5004191670" description="YD repeat protein" evidence="1">
    <location>
        <begin position="35"/>
        <end position="333"/>
    </location>
</feature>
<feature type="signal peptide" evidence="1">
    <location>
        <begin position="1"/>
        <end position="34"/>
    </location>
</feature>
<accession>Q1ILE7</accession>
<evidence type="ECO:0000313" key="2">
    <source>
        <dbReference type="EMBL" id="ABF42303.1"/>
    </source>
</evidence>
<dbReference type="EnsemblBacteria" id="ABF42303">
    <property type="protein sequence ID" value="ABF42303"/>
    <property type="gene ID" value="Acid345_3302"/>
</dbReference>
<reference evidence="2 3" key="1">
    <citation type="journal article" date="2009" name="Appl. Environ. Microbiol.">
        <title>Three genomes from the phylum Acidobacteria provide insight into the lifestyles of these microorganisms in soils.</title>
        <authorList>
            <person name="Ward N.L."/>
            <person name="Challacombe J.F."/>
            <person name="Janssen P.H."/>
            <person name="Henrissat B."/>
            <person name="Coutinho P.M."/>
            <person name="Wu M."/>
            <person name="Xie G."/>
            <person name="Haft D.H."/>
            <person name="Sait M."/>
            <person name="Badger J."/>
            <person name="Barabote R.D."/>
            <person name="Bradley B."/>
            <person name="Brettin T.S."/>
            <person name="Brinkac L.M."/>
            <person name="Bruce D."/>
            <person name="Creasy T."/>
            <person name="Daugherty S.C."/>
            <person name="Davidsen T.M."/>
            <person name="DeBoy R.T."/>
            <person name="Detter J.C."/>
            <person name="Dodson R.J."/>
            <person name="Durkin A.S."/>
            <person name="Ganapathy A."/>
            <person name="Gwinn-Giglio M."/>
            <person name="Han C.S."/>
            <person name="Khouri H."/>
            <person name="Kiss H."/>
            <person name="Kothari S.P."/>
            <person name="Madupu R."/>
            <person name="Nelson K.E."/>
            <person name="Nelson W.C."/>
            <person name="Paulsen I."/>
            <person name="Penn K."/>
            <person name="Ren Q."/>
            <person name="Rosovitz M.J."/>
            <person name="Selengut J.D."/>
            <person name="Shrivastava S."/>
            <person name="Sullivan S.A."/>
            <person name="Tapia R."/>
            <person name="Thompson L.S."/>
            <person name="Watkins K.L."/>
            <person name="Yang Q."/>
            <person name="Yu C."/>
            <person name="Zafar N."/>
            <person name="Zhou L."/>
            <person name="Kuske C.R."/>
        </authorList>
    </citation>
    <scope>NUCLEOTIDE SEQUENCE [LARGE SCALE GENOMIC DNA]</scope>
    <source>
        <strain evidence="2 3">Ellin345</strain>
    </source>
</reference>
<dbReference type="Proteomes" id="UP000002432">
    <property type="component" value="Chromosome"/>
</dbReference>
<gene>
    <name evidence="2" type="ordered locus">Acid345_3302</name>
</gene>
<dbReference type="STRING" id="204669.Acid345_3302"/>
<dbReference type="Gene3D" id="2.180.10.10">
    <property type="entry name" value="RHS repeat-associated core"/>
    <property type="match status" value="1"/>
</dbReference>
<keyword evidence="3" id="KW-1185">Reference proteome</keyword>
<organism evidence="2 3">
    <name type="scientific">Koribacter versatilis (strain Ellin345)</name>
    <dbReference type="NCBI Taxonomy" id="204669"/>
    <lineage>
        <taxon>Bacteria</taxon>
        <taxon>Pseudomonadati</taxon>
        <taxon>Acidobacteriota</taxon>
        <taxon>Terriglobia</taxon>
        <taxon>Terriglobales</taxon>
        <taxon>Candidatus Korobacteraceae</taxon>
        <taxon>Candidatus Korobacter</taxon>
    </lineage>
</organism>
<evidence type="ECO:0000256" key="1">
    <source>
        <dbReference type="SAM" id="SignalP"/>
    </source>
</evidence>
<evidence type="ECO:0008006" key="4">
    <source>
        <dbReference type="Google" id="ProtNLM"/>
    </source>
</evidence>
<dbReference type="AlphaFoldDB" id="Q1ILE7"/>